<dbReference type="Gene3D" id="2.130.10.10">
    <property type="entry name" value="YVTN repeat-like/Quinoprotein amine dehydrogenase"/>
    <property type="match status" value="1"/>
</dbReference>
<reference evidence="3" key="1">
    <citation type="submission" date="2016-06" db="UniProtKB">
        <authorList>
            <consortium name="WormBaseParasite"/>
        </authorList>
    </citation>
    <scope>IDENTIFICATION</scope>
</reference>
<evidence type="ECO:0000313" key="3">
    <source>
        <dbReference type="WBParaSite" id="GPUH_0002384701-mRNA-1"/>
    </source>
</evidence>
<dbReference type="EMBL" id="UYRT01099073">
    <property type="protein sequence ID" value="VDN42002.1"/>
    <property type="molecule type" value="Genomic_DNA"/>
</dbReference>
<dbReference type="AlphaFoldDB" id="A0A183ES76"/>
<dbReference type="OrthoDB" id="9988752at2759"/>
<dbReference type="InterPro" id="IPR027231">
    <property type="entry name" value="Semaphorin"/>
</dbReference>
<organism evidence="3">
    <name type="scientific">Gongylonema pulchrum</name>
    <dbReference type="NCBI Taxonomy" id="637853"/>
    <lineage>
        <taxon>Eukaryota</taxon>
        <taxon>Metazoa</taxon>
        <taxon>Ecdysozoa</taxon>
        <taxon>Nematoda</taxon>
        <taxon>Chromadorea</taxon>
        <taxon>Rhabditida</taxon>
        <taxon>Spirurina</taxon>
        <taxon>Spiruromorpha</taxon>
        <taxon>Spiruroidea</taxon>
        <taxon>Gongylonematidae</taxon>
        <taxon>Gongylonema</taxon>
    </lineage>
</organism>
<dbReference type="GO" id="GO:0030335">
    <property type="term" value="P:positive regulation of cell migration"/>
    <property type="evidence" value="ECO:0007669"/>
    <property type="project" value="TreeGrafter"/>
</dbReference>
<sequence length="103" mass="11703">MDLFTPLAVFPVFAQYRLSRSLCSILSSYDQIIFLAISPYDPRHNSTAVYIAETNEIYTGTVSDFAAPNFVASFAYGDHVYFWYREWAAEATDSDRQVIIGII</sequence>
<dbReference type="InterPro" id="IPR015943">
    <property type="entry name" value="WD40/YVTN_repeat-like_dom_sf"/>
</dbReference>
<accession>A0A183ES76</accession>
<keyword evidence="2" id="KW-1185">Reference proteome</keyword>
<dbReference type="GO" id="GO:0030215">
    <property type="term" value="F:semaphorin receptor binding"/>
    <property type="evidence" value="ECO:0007669"/>
    <property type="project" value="InterPro"/>
</dbReference>
<dbReference type="GO" id="GO:0045499">
    <property type="term" value="F:chemorepellent activity"/>
    <property type="evidence" value="ECO:0007669"/>
    <property type="project" value="TreeGrafter"/>
</dbReference>
<dbReference type="PANTHER" id="PTHR11036:SF127">
    <property type="entry name" value="SEMAPHORIN-1A"/>
    <property type="match status" value="1"/>
</dbReference>
<dbReference type="InterPro" id="IPR036352">
    <property type="entry name" value="Semap_dom_sf"/>
</dbReference>
<dbReference type="SUPFAM" id="SSF101912">
    <property type="entry name" value="Sema domain"/>
    <property type="match status" value="1"/>
</dbReference>
<evidence type="ECO:0000313" key="1">
    <source>
        <dbReference type="EMBL" id="VDN42002.1"/>
    </source>
</evidence>
<dbReference type="PANTHER" id="PTHR11036">
    <property type="entry name" value="SEMAPHORIN"/>
    <property type="match status" value="1"/>
</dbReference>
<dbReference type="Proteomes" id="UP000271098">
    <property type="component" value="Unassembled WGS sequence"/>
</dbReference>
<gene>
    <name evidence="1" type="ORF">GPUH_LOCUS23818</name>
</gene>
<evidence type="ECO:0000313" key="2">
    <source>
        <dbReference type="Proteomes" id="UP000271098"/>
    </source>
</evidence>
<dbReference type="WBParaSite" id="GPUH_0002384701-mRNA-1">
    <property type="protein sequence ID" value="GPUH_0002384701-mRNA-1"/>
    <property type="gene ID" value="GPUH_0002384701"/>
</dbReference>
<proteinExistence type="predicted"/>
<reference evidence="1 2" key="2">
    <citation type="submission" date="2018-11" db="EMBL/GenBank/DDBJ databases">
        <authorList>
            <consortium name="Pathogen Informatics"/>
        </authorList>
    </citation>
    <scope>NUCLEOTIDE SEQUENCE [LARGE SCALE GENOMIC DNA]</scope>
</reference>
<name>A0A183ES76_9BILA</name>
<dbReference type="GO" id="GO:0071526">
    <property type="term" value="P:semaphorin-plexin signaling pathway"/>
    <property type="evidence" value="ECO:0007669"/>
    <property type="project" value="TreeGrafter"/>
</dbReference>
<dbReference type="GO" id="GO:0007411">
    <property type="term" value="P:axon guidance"/>
    <property type="evidence" value="ECO:0007669"/>
    <property type="project" value="TreeGrafter"/>
</dbReference>
<protein>
    <submittedName>
        <fullName evidence="3">DUF3444 domain-containing protein</fullName>
    </submittedName>
</protein>
<dbReference type="GO" id="GO:0005886">
    <property type="term" value="C:plasma membrane"/>
    <property type="evidence" value="ECO:0007669"/>
    <property type="project" value="TreeGrafter"/>
</dbReference>